<evidence type="ECO:0000256" key="9">
    <source>
        <dbReference type="ARBA" id="ARBA00022777"/>
    </source>
</evidence>
<dbReference type="InterPro" id="IPR003594">
    <property type="entry name" value="HATPase_dom"/>
</dbReference>
<comment type="subcellular location">
    <subcellularLocation>
        <location evidence="2">Cell membrane</location>
        <topology evidence="2">Multi-pass membrane protein</topology>
    </subcellularLocation>
</comment>
<keyword evidence="11 14" id="KW-1133">Transmembrane helix</keyword>
<feature type="coiled-coil region" evidence="13">
    <location>
        <begin position="361"/>
        <end position="388"/>
    </location>
</feature>
<dbReference type="Pfam" id="PF02518">
    <property type="entry name" value="HATPase_c"/>
    <property type="match status" value="1"/>
</dbReference>
<keyword evidence="8" id="KW-0547">Nucleotide-binding</keyword>
<evidence type="ECO:0000256" key="13">
    <source>
        <dbReference type="SAM" id="Coils"/>
    </source>
</evidence>
<evidence type="ECO:0000313" key="17">
    <source>
        <dbReference type="Proteomes" id="UP001303946"/>
    </source>
</evidence>
<evidence type="ECO:0000256" key="5">
    <source>
        <dbReference type="ARBA" id="ARBA00022553"/>
    </source>
</evidence>
<dbReference type="CDD" id="cd00082">
    <property type="entry name" value="HisKA"/>
    <property type="match status" value="1"/>
</dbReference>
<evidence type="ECO:0000256" key="10">
    <source>
        <dbReference type="ARBA" id="ARBA00022840"/>
    </source>
</evidence>
<evidence type="ECO:0000256" key="2">
    <source>
        <dbReference type="ARBA" id="ARBA00004651"/>
    </source>
</evidence>
<keyword evidence="10 16" id="KW-0067">ATP-binding</keyword>
<evidence type="ECO:0000256" key="4">
    <source>
        <dbReference type="ARBA" id="ARBA00022475"/>
    </source>
</evidence>
<dbReference type="Gene3D" id="1.10.287.130">
    <property type="match status" value="1"/>
</dbReference>
<dbReference type="SUPFAM" id="SSF103190">
    <property type="entry name" value="Sensory domain-like"/>
    <property type="match status" value="1"/>
</dbReference>
<dbReference type="PANTHER" id="PTHR43065:SF46">
    <property type="entry name" value="C4-DICARBOXYLATE TRANSPORT SENSOR PROTEIN DCTB"/>
    <property type="match status" value="1"/>
</dbReference>
<keyword evidence="17" id="KW-1185">Reference proteome</keyword>
<dbReference type="Gene3D" id="3.30.450.20">
    <property type="entry name" value="PAS domain"/>
    <property type="match status" value="2"/>
</dbReference>
<dbReference type="InterPro" id="IPR005467">
    <property type="entry name" value="His_kinase_dom"/>
</dbReference>
<dbReference type="InterPro" id="IPR029151">
    <property type="entry name" value="Sensor-like_sf"/>
</dbReference>
<dbReference type="InterPro" id="IPR017055">
    <property type="entry name" value="Sig_transdc_His_kinase_DctB"/>
</dbReference>
<keyword evidence="12" id="KW-0902">Two-component regulatory system</keyword>
<dbReference type="EC" id="2.7.13.3" evidence="3"/>
<dbReference type="SMART" id="SM00388">
    <property type="entry name" value="HisKA"/>
    <property type="match status" value="1"/>
</dbReference>
<feature type="transmembrane region" description="Helical" evidence="14">
    <location>
        <begin position="20"/>
        <end position="42"/>
    </location>
</feature>
<dbReference type="InterPro" id="IPR036097">
    <property type="entry name" value="HisK_dim/P_sf"/>
</dbReference>
<dbReference type="InterPro" id="IPR004358">
    <property type="entry name" value="Sig_transdc_His_kin-like_C"/>
</dbReference>
<protein>
    <recommendedName>
        <fullName evidence="3">histidine kinase</fullName>
        <ecNumber evidence="3">2.7.13.3</ecNumber>
    </recommendedName>
</protein>
<dbReference type="PRINTS" id="PR00344">
    <property type="entry name" value="BCTRLSENSOR"/>
</dbReference>
<dbReference type="Pfam" id="PF00512">
    <property type="entry name" value="HisKA"/>
    <property type="match status" value="1"/>
</dbReference>
<organism evidence="16 17">
    <name type="scientific">Piscinibacter gummiphilus</name>
    <dbReference type="NCBI Taxonomy" id="946333"/>
    <lineage>
        <taxon>Bacteria</taxon>
        <taxon>Pseudomonadati</taxon>
        <taxon>Pseudomonadota</taxon>
        <taxon>Betaproteobacteria</taxon>
        <taxon>Burkholderiales</taxon>
        <taxon>Sphaerotilaceae</taxon>
        <taxon>Piscinibacter</taxon>
    </lineage>
</organism>
<gene>
    <name evidence="16" type="ORF">RXV79_13330</name>
</gene>
<keyword evidence="4" id="KW-1003">Cell membrane</keyword>
<keyword evidence="13" id="KW-0175">Coiled coil</keyword>
<dbReference type="InterPro" id="IPR003661">
    <property type="entry name" value="HisK_dim/P_dom"/>
</dbReference>
<dbReference type="SMART" id="SM00387">
    <property type="entry name" value="HATPase_c"/>
    <property type="match status" value="1"/>
</dbReference>
<dbReference type="PROSITE" id="PS50109">
    <property type="entry name" value="HIS_KIN"/>
    <property type="match status" value="1"/>
</dbReference>
<accession>A0ABZ0CM46</accession>
<evidence type="ECO:0000256" key="14">
    <source>
        <dbReference type="SAM" id="Phobius"/>
    </source>
</evidence>
<dbReference type="EMBL" id="CP136336">
    <property type="protein sequence ID" value="WOB05903.1"/>
    <property type="molecule type" value="Genomic_DNA"/>
</dbReference>
<dbReference type="PIRSF" id="PIRSF036431">
    <property type="entry name" value="STHK_DctB"/>
    <property type="match status" value="1"/>
</dbReference>
<dbReference type="Gene3D" id="3.30.565.10">
    <property type="entry name" value="Histidine kinase-like ATPase, C-terminal domain"/>
    <property type="match status" value="1"/>
</dbReference>
<keyword evidence="5" id="KW-0597">Phosphoprotein</keyword>
<dbReference type="SUPFAM" id="SSF47384">
    <property type="entry name" value="Homodimeric domain of signal transducing histidine kinase"/>
    <property type="match status" value="1"/>
</dbReference>
<dbReference type="GO" id="GO:0005524">
    <property type="term" value="F:ATP binding"/>
    <property type="evidence" value="ECO:0007669"/>
    <property type="project" value="UniProtKB-KW"/>
</dbReference>
<evidence type="ECO:0000256" key="11">
    <source>
        <dbReference type="ARBA" id="ARBA00022989"/>
    </source>
</evidence>
<dbReference type="PANTHER" id="PTHR43065">
    <property type="entry name" value="SENSOR HISTIDINE KINASE"/>
    <property type="match status" value="1"/>
</dbReference>
<keyword evidence="9" id="KW-0418">Kinase</keyword>
<dbReference type="InterPro" id="IPR036890">
    <property type="entry name" value="HATPase_C_sf"/>
</dbReference>
<keyword evidence="14" id="KW-0472">Membrane</keyword>
<proteinExistence type="predicted"/>
<feature type="transmembrane region" description="Helical" evidence="14">
    <location>
        <begin position="304"/>
        <end position="326"/>
    </location>
</feature>
<name>A0ABZ0CM46_9BURK</name>
<keyword evidence="6" id="KW-0808">Transferase</keyword>
<evidence type="ECO:0000256" key="6">
    <source>
        <dbReference type="ARBA" id="ARBA00022679"/>
    </source>
</evidence>
<evidence type="ECO:0000256" key="8">
    <source>
        <dbReference type="ARBA" id="ARBA00022741"/>
    </source>
</evidence>
<reference evidence="16 17" key="1">
    <citation type="submission" date="2023-10" db="EMBL/GenBank/DDBJ databases">
        <title>Bacteria for the degradation of biodegradable plastic PBAT(Polybutylene adipate terephthalate).</title>
        <authorList>
            <person name="Weon H.-Y."/>
            <person name="Yeon J."/>
        </authorList>
    </citation>
    <scope>NUCLEOTIDE SEQUENCE [LARGE SCALE GENOMIC DNA]</scope>
    <source>
        <strain evidence="16 17">SBD 7-3</strain>
    </source>
</reference>
<sequence length="615" mass="66775">MLSHHITVGHVSHPTKGWPRFSWTVLAFIGCVALGLFAYRFLLESRLQEQQRSGAKRLEFFTLTLDAVLTRHEVLPGVLGLERQLSAVLESPDDSTRNAANLFLQAAAAKAQVSAAYLIDDSGITLAASNWNQKTSFVGRDYGFRPYFLDALDGRLGRFYGVGVTSGEAGYFLATQIRTLRGASGVMAVKVTLEGFEEAMRQSGETVLLADQEGVVFLSSAPEWKYRALGPLSESVRERFRQTRQYGDAPLQPISDRKEALSPFGTVALTRGGTTRDYSVINHPIGPLGWQMILLMDPQEAHRAALTGALVVTLSGGLVLALAVQWDLRRRRRSERRAAEARLHAAHAELEGRIAQRTLALSDANAQLERKVAELKSAEAIVRETQDKAVQAGKLAVLGQLSAGMSHELNQPLTALLTLSGNGAKLLGKGRISEAQENLALISEVAARMGRTITQLKAFARKAPTSAQRVDVANAVSQAAMLVEPRREELRATIDQHDVPPELWVKADETRLAQVLVNLLRNGLDEVARQETRHVAVSAERAGPRVILRVRDSGPGIAPDVQPHLFEPFFTTKPAGEGLGLGLALSLGIVESMGGRLRAHSTPSGAEFSIELEAA</sequence>
<evidence type="ECO:0000256" key="12">
    <source>
        <dbReference type="ARBA" id="ARBA00023012"/>
    </source>
</evidence>
<dbReference type="Proteomes" id="UP001303946">
    <property type="component" value="Chromosome"/>
</dbReference>
<evidence type="ECO:0000256" key="3">
    <source>
        <dbReference type="ARBA" id="ARBA00012438"/>
    </source>
</evidence>
<feature type="domain" description="Histidine kinase" evidence="15">
    <location>
        <begin position="404"/>
        <end position="615"/>
    </location>
</feature>
<evidence type="ECO:0000256" key="1">
    <source>
        <dbReference type="ARBA" id="ARBA00000085"/>
    </source>
</evidence>
<dbReference type="SUPFAM" id="SSF55874">
    <property type="entry name" value="ATPase domain of HSP90 chaperone/DNA topoisomerase II/histidine kinase"/>
    <property type="match status" value="1"/>
</dbReference>
<evidence type="ECO:0000259" key="15">
    <source>
        <dbReference type="PROSITE" id="PS50109"/>
    </source>
</evidence>
<dbReference type="RefSeq" id="WP_316697996.1">
    <property type="nucleotide sequence ID" value="NZ_CP136336.1"/>
</dbReference>
<evidence type="ECO:0000313" key="16">
    <source>
        <dbReference type="EMBL" id="WOB05903.1"/>
    </source>
</evidence>
<comment type="catalytic activity">
    <reaction evidence="1">
        <text>ATP + protein L-histidine = ADP + protein N-phospho-L-histidine.</text>
        <dbReference type="EC" id="2.7.13.3"/>
    </reaction>
</comment>
<keyword evidence="7 14" id="KW-0812">Transmembrane</keyword>
<evidence type="ECO:0000256" key="7">
    <source>
        <dbReference type="ARBA" id="ARBA00022692"/>
    </source>
</evidence>